<protein>
    <submittedName>
        <fullName evidence="1">DUF1893 domain-containing protein</fullName>
    </submittedName>
</protein>
<evidence type="ECO:0000313" key="2">
    <source>
        <dbReference type="Proteomes" id="UP001199355"/>
    </source>
</evidence>
<gene>
    <name evidence="1" type="ORF">LKD45_00930</name>
</gene>
<dbReference type="Gene3D" id="3.40.140.30">
    <property type="entry name" value="Hypothetical protein TM1506"/>
    <property type="match status" value="1"/>
</dbReference>
<proteinExistence type="predicted"/>
<dbReference type="InterPro" id="IPR037081">
    <property type="entry name" value="Hyp_TM1506"/>
</dbReference>
<accession>A0AAE3ASZ9</accession>
<dbReference type="InterPro" id="IPR016193">
    <property type="entry name" value="Cytidine_deaminase-like"/>
</dbReference>
<dbReference type="GO" id="GO:0003824">
    <property type="term" value="F:catalytic activity"/>
    <property type="evidence" value="ECO:0007669"/>
    <property type="project" value="InterPro"/>
</dbReference>
<evidence type="ECO:0000313" key="1">
    <source>
        <dbReference type="EMBL" id="MCC2166270.1"/>
    </source>
</evidence>
<sequence length="141" mass="15462">MNQAMKKAKETFAQGNYTCVWCRDDELLTSKEAGLRPLLTRIREGKDLSGFYAADKIVGRAAAFLYVKLGAAGVYAPVMSRGAKELFAEYNIPAEADELTENIRNRQNTGLCPMECAVSSCGSPEAAYAAILEAIRKMQQK</sequence>
<keyword evidence="2" id="KW-1185">Reference proteome</keyword>
<dbReference type="InterPro" id="IPR015067">
    <property type="entry name" value="DUF1893_TM1506-like"/>
</dbReference>
<dbReference type="SUPFAM" id="SSF53927">
    <property type="entry name" value="Cytidine deaminase-like"/>
    <property type="match status" value="1"/>
</dbReference>
<dbReference type="Proteomes" id="UP001199355">
    <property type="component" value="Unassembled WGS sequence"/>
</dbReference>
<dbReference type="Pfam" id="PF08973">
    <property type="entry name" value="TM1506"/>
    <property type="match status" value="1"/>
</dbReference>
<organism evidence="1 2">
    <name type="scientific">Gallintestinimicrobium propionicum</name>
    <dbReference type="NCBI Taxonomy" id="2981770"/>
    <lineage>
        <taxon>Bacteria</taxon>
        <taxon>Bacillati</taxon>
        <taxon>Bacillota</taxon>
        <taxon>Clostridia</taxon>
        <taxon>Lachnospirales</taxon>
        <taxon>Lachnospiraceae</taxon>
        <taxon>Gallintestinimicrobium</taxon>
    </lineage>
</organism>
<reference evidence="1 2" key="1">
    <citation type="submission" date="2021-10" db="EMBL/GenBank/DDBJ databases">
        <title>Anaerobic single-cell dispensing facilitates the cultivation of human gut bacteria.</title>
        <authorList>
            <person name="Afrizal A."/>
        </authorList>
    </citation>
    <scope>NUCLEOTIDE SEQUENCE [LARGE SCALE GENOMIC DNA]</scope>
    <source>
        <strain evidence="1 2">CLA-AA-H244</strain>
    </source>
</reference>
<comment type="caution">
    <text evidence="1">The sequence shown here is derived from an EMBL/GenBank/DDBJ whole genome shotgun (WGS) entry which is preliminary data.</text>
</comment>
<dbReference type="RefSeq" id="WP_308727472.1">
    <property type="nucleotide sequence ID" value="NZ_JAJEQF010000001.1"/>
</dbReference>
<name>A0AAE3ASZ9_9FIRM</name>
<dbReference type="EMBL" id="JAJEQF010000001">
    <property type="protein sequence ID" value="MCC2166270.1"/>
    <property type="molecule type" value="Genomic_DNA"/>
</dbReference>
<dbReference type="AlphaFoldDB" id="A0AAE3ASZ9"/>